<evidence type="ECO:0000313" key="1">
    <source>
        <dbReference type="EMBL" id="KIE04380.1"/>
    </source>
</evidence>
<proteinExistence type="predicted"/>
<reference evidence="1 2" key="1">
    <citation type="submission" date="2014-11" db="EMBL/GenBank/DDBJ databases">
        <title>A Rickettsiales Symbiont of Amoebae With Ancient Features.</title>
        <authorList>
            <person name="Schulz F."/>
            <person name="Martijn J."/>
            <person name="Wascher F."/>
            <person name="Kostanjsek R."/>
            <person name="Ettema T.J."/>
            <person name="Horn M."/>
        </authorList>
    </citation>
    <scope>NUCLEOTIDE SEQUENCE [LARGE SCALE GENOMIC DNA]</scope>
    <source>
        <strain evidence="1 2">UWC36</strain>
    </source>
</reference>
<dbReference type="RefSeq" id="WP_039458764.1">
    <property type="nucleotide sequence ID" value="NZ_JSWE01000198.1"/>
</dbReference>
<comment type="caution">
    <text evidence="1">The sequence shown here is derived from an EMBL/GenBank/DDBJ whole genome shotgun (WGS) entry which is preliminary data.</text>
</comment>
<sequence length="694" mass="80415">MRDKIDRLVTLFSNFDKDLVTSITYITNAQTDKNFLDESELKLISFIKQVISDSEDSEEEEPQFRSRLVSKITEYLSEIGNRNEILESFIYKLFLLSKEKEKLASKEKELQLSTTCLYNPKVIIYFITAPHEEADRGDTDYVQSVITGINEVVNGKFKLRYITGKSRLPSNDQELYNLQALDAEGKNTLLNPKVYNDFANPLRQKAIANIEEYIKQTDQKAEFKILHLQLRAPETGCMIHPQDLERFKYESTVSKIAITCHEWMYYVTSAESTEREGERKDRILDLRTQLSYFQQADWVMFLNEKDKNHAVQVVNSRKLLEEEIDWQGTTDFSSICSVSNVVPTLPTKLELDMLKTENLLRRPPNILIFGLIRSGKGFEEGIELAKLIKNHPELKDSKVYIAGKPQDLKLTKKILREKWGDNDPKLFEQGVLYQEHIERYKKDYAFDLVSKVIIKYLRKLETDQYNEIQNEIKNMLTLEKNKEAQVVKEIINILPASGDRDKKTLRQELCAALTKARQFRMPKQITDEIDRIMVLSKYEELKKQSFEDALPIEVYLSINSELLDSLSQTCKYCVKLEKKGLANNSSSIINALCRKLIIFSNKGGATSEEFLEEGGRYSDAVVLPSTTEKFESQEVFDLILERERDTDQAMNRRTLERMQLSLEELFNNKKIGKDHVEMYLHLKSSSKSSGVISK</sequence>
<protein>
    <submittedName>
        <fullName evidence="1">Uncharacterized protein</fullName>
    </submittedName>
</protein>
<organism evidence="1 2">
    <name type="scientific">Candidatus Jidaibacter acanthamoebae</name>
    <dbReference type="NCBI Taxonomy" id="86105"/>
    <lineage>
        <taxon>Bacteria</taxon>
        <taxon>Pseudomonadati</taxon>
        <taxon>Pseudomonadota</taxon>
        <taxon>Alphaproteobacteria</taxon>
        <taxon>Rickettsiales</taxon>
        <taxon>Candidatus Midichloriaceae</taxon>
        <taxon>Candidatus Jidaibacter</taxon>
    </lineage>
</organism>
<dbReference type="AlphaFoldDB" id="A0A0C1QWI9"/>
<evidence type="ECO:0000313" key="2">
    <source>
        <dbReference type="Proteomes" id="UP000031258"/>
    </source>
</evidence>
<gene>
    <name evidence="1" type="ORF">NF27_IE00160</name>
</gene>
<keyword evidence="2" id="KW-1185">Reference proteome</keyword>
<dbReference type="Proteomes" id="UP000031258">
    <property type="component" value="Unassembled WGS sequence"/>
</dbReference>
<name>A0A0C1QWI9_9RICK</name>
<accession>A0A0C1QWI9</accession>
<dbReference type="OrthoDB" id="1100436at2"/>
<dbReference type="EMBL" id="JSWE01000198">
    <property type="protein sequence ID" value="KIE04380.1"/>
    <property type="molecule type" value="Genomic_DNA"/>
</dbReference>